<dbReference type="InterPro" id="IPR034660">
    <property type="entry name" value="DinB/YfiT-like"/>
</dbReference>
<dbReference type="OrthoDB" id="1162179at2"/>
<dbReference type="PANTHER" id="PTHR39473:SF1">
    <property type="entry name" value="DINB-LIKE DOMAIN-CONTAINING PROTEIN"/>
    <property type="match status" value="1"/>
</dbReference>
<keyword evidence="2" id="KW-1185">Reference proteome</keyword>
<protein>
    <submittedName>
        <fullName evidence="1">DinB family protein</fullName>
    </submittedName>
</protein>
<dbReference type="SUPFAM" id="SSF109854">
    <property type="entry name" value="DinB/YfiT-like putative metalloenzymes"/>
    <property type="match status" value="1"/>
</dbReference>
<dbReference type="PANTHER" id="PTHR39473">
    <property type="match status" value="1"/>
</dbReference>
<evidence type="ECO:0000313" key="2">
    <source>
        <dbReference type="Proteomes" id="UP000253319"/>
    </source>
</evidence>
<dbReference type="AlphaFoldDB" id="A0A365NZ90"/>
<accession>A0A365NZ90</accession>
<dbReference type="EMBL" id="QLST01000016">
    <property type="protein sequence ID" value="RBA27568.1"/>
    <property type="molecule type" value="Genomic_DNA"/>
</dbReference>
<dbReference type="Proteomes" id="UP000253319">
    <property type="component" value="Unassembled WGS sequence"/>
</dbReference>
<name>A0A365NZ90_9FLAO</name>
<dbReference type="RefSeq" id="WP_113989768.1">
    <property type="nucleotide sequence ID" value="NZ_QLST01000016.1"/>
</dbReference>
<gene>
    <name evidence="1" type="ORF">DPN68_11360</name>
</gene>
<proteinExistence type="predicted"/>
<sequence length="163" mass="19103">MLQNKIKNNFTEIIEVLQRLDDFSYTQPFPMLSNATIGEHTRHIIEMYQSLIHSYEIGIVNYDKRARNKTIETHRTFAIEQIEKLLATIEKPNKSLVLQQGTTEITLEIETNYERELLYNLEHSIHHQALIKVALLQLQSFEIPENFGVAQSTIVYRESQCVR</sequence>
<evidence type="ECO:0000313" key="1">
    <source>
        <dbReference type="EMBL" id="RBA27568.1"/>
    </source>
</evidence>
<reference evidence="1 2" key="1">
    <citation type="submission" date="2018-06" db="EMBL/GenBank/DDBJ databases">
        <title>Flavobacterium tibetense sp. nov., isolated from a wetland YonghuCo on Tibetan Plateau.</title>
        <authorList>
            <person name="Xing P."/>
            <person name="Phurbu D."/>
            <person name="Lu H."/>
        </authorList>
    </citation>
    <scope>NUCLEOTIDE SEQUENCE [LARGE SCALE GENOMIC DNA]</scope>
    <source>
        <strain evidence="1 2">YH5</strain>
    </source>
</reference>
<comment type="caution">
    <text evidence="1">The sequence shown here is derived from an EMBL/GenBank/DDBJ whole genome shotgun (WGS) entry which is preliminary data.</text>
</comment>
<organism evidence="1 2">
    <name type="scientific">Flavobacterium tibetense</name>
    <dbReference type="NCBI Taxonomy" id="2233533"/>
    <lineage>
        <taxon>Bacteria</taxon>
        <taxon>Pseudomonadati</taxon>
        <taxon>Bacteroidota</taxon>
        <taxon>Flavobacteriia</taxon>
        <taxon>Flavobacteriales</taxon>
        <taxon>Flavobacteriaceae</taxon>
        <taxon>Flavobacterium</taxon>
    </lineage>
</organism>